<evidence type="ECO:0000256" key="1">
    <source>
        <dbReference type="RuleBase" id="RU410713"/>
    </source>
</evidence>
<evidence type="ECO:0000313" key="3">
    <source>
        <dbReference type="EMBL" id="KIJ41104.1"/>
    </source>
</evidence>
<evidence type="ECO:0000259" key="2">
    <source>
        <dbReference type="PROSITE" id="PS51229"/>
    </source>
</evidence>
<dbReference type="GO" id="GO:0045116">
    <property type="term" value="P:protein neddylation"/>
    <property type="evidence" value="ECO:0007669"/>
    <property type="project" value="TreeGrafter"/>
</dbReference>
<dbReference type="AlphaFoldDB" id="A0A0C9V260"/>
<sequence>MSKSNRTSKSSKHSAEFTNELNQFIAVTNLPIKEATKFITKYGKADLAIDAYYNDPNALASSSTAAARPPPVSNTKLNTLFDKYKAPDATGTDQDIISIDGTIRLCADLSVDPEDVVLLAVAYELKAPGVGEFTRAGWREGWKTLGVESLAGMKNLLPTLRKNLASDYAYFKKVYLYTFEFARSEGQRSLAVDTAQAFWGLLMPHAVSGGALAHVENDEDEESEPDGTAGWNDDLTQMWFDFLNEKGGKGISRDTWNQFVSFARTIDPTLEKHDSEGAWPSTIDDFVEWAKGHRASSA</sequence>
<proteinExistence type="predicted"/>
<dbReference type="PANTHER" id="PTHR12281">
    <property type="entry name" value="RP42 RELATED"/>
    <property type="match status" value="1"/>
</dbReference>
<dbReference type="Gene3D" id="1.10.238.200">
    <property type="entry name" value="Cullin, PONY binding domain"/>
    <property type="match status" value="1"/>
</dbReference>
<name>A0A0C9V260_SPHS4</name>
<dbReference type="GO" id="GO:0032182">
    <property type="term" value="F:ubiquitin-like protein binding"/>
    <property type="evidence" value="ECO:0007669"/>
    <property type="project" value="TreeGrafter"/>
</dbReference>
<dbReference type="GO" id="GO:0097602">
    <property type="term" value="F:cullin family protein binding"/>
    <property type="evidence" value="ECO:0007669"/>
    <property type="project" value="TreeGrafter"/>
</dbReference>
<dbReference type="HOGENOM" id="CLU_047042_0_0_1"/>
<dbReference type="Pfam" id="PF03556">
    <property type="entry name" value="Cullin_binding"/>
    <property type="match status" value="1"/>
</dbReference>
<dbReference type="EMBL" id="KN837139">
    <property type="protein sequence ID" value="KIJ41104.1"/>
    <property type="molecule type" value="Genomic_DNA"/>
</dbReference>
<dbReference type="InterPro" id="IPR042460">
    <property type="entry name" value="DCN1-like_PONY"/>
</dbReference>
<dbReference type="GO" id="GO:0031624">
    <property type="term" value="F:ubiquitin conjugating enzyme binding"/>
    <property type="evidence" value="ECO:0007669"/>
    <property type="project" value="TreeGrafter"/>
</dbReference>
<protein>
    <recommendedName>
        <fullName evidence="1">Defective in cullin neddylation protein</fullName>
    </recommendedName>
</protein>
<dbReference type="OrthoDB" id="27198at2759"/>
<comment type="function">
    <text evidence="1">Neddylation of cullins play an essential role in the regulation of SCF-type complexes activity.</text>
</comment>
<accession>A0A0C9V260</accession>
<reference evidence="3 4" key="1">
    <citation type="submission" date="2014-06" db="EMBL/GenBank/DDBJ databases">
        <title>Evolutionary Origins and Diversification of the Mycorrhizal Mutualists.</title>
        <authorList>
            <consortium name="DOE Joint Genome Institute"/>
            <consortium name="Mycorrhizal Genomics Consortium"/>
            <person name="Kohler A."/>
            <person name="Kuo A."/>
            <person name="Nagy L.G."/>
            <person name="Floudas D."/>
            <person name="Copeland A."/>
            <person name="Barry K.W."/>
            <person name="Cichocki N."/>
            <person name="Veneault-Fourrey C."/>
            <person name="LaButti K."/>
            <person name="Lindquist E.A."/>
            <person name="Lipzen A."/>
            <person name="Lundell T."/>
            <person name="Morin E."/>
            <person name="Murat C."/>
            <person name="Riley R."/>
            <person name="Ohm R."/>
            <person name="Sun H."/>
            <person name="Tunlid A."/>
            <person name="Henrissat B."/>
            <person name="Grigoriev I.V."/>
            <person name="Hibbett D.S."/>
            <person name="Martin F."/>
        </authorList>
    </citation>
    <scope>NUCLEOTIDE SEQUENCE [LARGE SCALE GENOMIC DNA]</scope>
    <source>
        <strain evidence="3 4">SS14</strain>
    </source>
</reference>
<dbReference type="Proteomes" id="UP000054279">
    <property type="component" value="Unassembled WGS sequence"/>
</dbReference>
<evidence type="ECO:0000313" key="4">
    <source>
        <dbReference type="Proteomes" id="UP000054279"/>
    </source>
</evidence>
<feature type="domain" description="DCUN1" evidence="2">
    <location>
        <begin position="72"/>
        <end position="291"/>
    </location>
</feature>
<keyword evidence="4" id="KW-1185">Reference proteome</keyword>
<organism evidence="3 4">
    <name type="scientific">Sphaerobolus stellatus (strain SS14)</name>
    <dbReference type="NCBI Taxonomy" id="990650"/>
    <lineage>
        <taxon>Eukaryota</taxon>
        <taxon>Fungi</taxon>
        <taxon>Dikarya</taxon>
        <taxon>Basidiomycota</taxon>
        <taxon>Agaricomycotina</taxon>
        <taxon>Agaricomycetes</taxon>
        <taxon>Phallomycetidae</taxon>
        <taxon>Geastrales</taxon>
        <taxon>Sphaerobolaceae</taxon>
        <taxon>Sphaerobolus</taxon>
    </lineage>
</organism>
<dbReference type="InterPro" id="IPR014764">
    <property type="entry name" value="DCN-prot"/>
</dbReference>
<dbReference type="PROSITE" id="PS51229">
    <property type="entry name" value="DCUN1"/>
    <property type="match status" value="1"/>
</dbReference>
<dbReference type="InterPro" id="IPR005176">
    <property type="entry name" value="PONY_dom"/>
</dbReference>
<dbReference type="Gene3D" id="1.10.238.10">
    <property type="entry name" value="EF-hand"/>
    <property type="match status" value="1"/>
</dbReference>
<gene>
    <name evidence="3" type="ORF">M422DRAFT_75672</name>
</gene>
<dbReference type="PANTHER" id="PTHR12281:SF31">
    <property type="entry name" value="DCN1-LIKE PROTEIN 3"/>
    <property type="match status" value="1"/>
</dbReference>
<dbReference type="GO" id="GO:0000151">
    <property type="term" value="C:ubiquitin ligase complex"/>
    <property type="evidence" value="ECO:0007669"/>
    <property type="project" value="TreeGrafter"/>
</dbReference>